<organism evidence="2 3">
    <name type="scientific">Flavobacterium frigoritolerans</name>
    <dbReference type="NCBI Taxonomy" id="2987686"/>
    <lineage>
        <taxon>Bacteria</taxon>
        <taxon>Pseudomonadati</taxon>
        <taxon>Bacteroidota</taxon>
        <taxon>Flavobacteriia</taxon>
        <taxon>Flavobacteriales</taxon>
        <taxon>Flavobacteriaceae</taxon>
        <taxon>Flavobacterium</taxon>
    </lineage>
</organism>
<dbReference type="InterPro" id="IPR000866">
    <property type="entry name" value="AhpC/TSA"/>
</dbReference>
<protein>
    <submittedName>
        <fullName evidence="2">Peroxiredoxin family protein</fullName>
    </submittedName>
</protein>
<gene>
    <name evidence="2" type="ORF">OIU80_20310</name>
</gene>
<dbReference type="CDD" id="cd02966">
    <property type="entry name" value="TlpA_like_family"/>
    <property type="match status" value="1"/>
</dbReference>
<comment type="caution">
    <text evidence="2">The sequence shown here is derived from an EMBL/GenBank/DDBJ whole genome shotgun (WGS) entry which is preliminary data.</text>
</comment>
<dbReference type="PANTHER" id="PTHR42852:SF13">
    <property type="entry name" value="PROTEIN DIPZ"/>
    <property type="match status" value="1"/>
</dbReference>
<dbReference type="InterPro" id="IPR036249">
    <property type="entry name" value="Thioredoxin-like_sf"/>
</dbReference>
<feature type="domain" description="Thioredoxin" evidence="1">
    <location>
        <begin position="281"/>
        <end position="405"/>
    </location>
</feature>
<dbReference type="PROSITE" id="PS51352">
    <property type="entry name" value="THIOREDOXIN_2"/>
    <property type="match status" value="1"/>
</dbReference>
<dbReference type="InterPro" id="IPR050553">
    <property type="entry name" value="Thioredoxin_ResA/DsbE_sf"/>
</dbReference>
<name>A0A9X3CAK0_9FLAO</name>
<dbReference type="Proteomes" id="UP001151133">
    <property type="component" value="Unassembled WGS sequence"/>
</dbReference>
<dbReference type="Pfam" id="PF00578">
    <property type="entry name" value="AhpC-TSA"/>
    <property type="match status" value="1"/>
</dbReference>
<dbReference type="SUPFAM" id="SSF52833">
    <property type="entry name" value="Thioredoxin-like"/>
    <property type="match status" value="1"/>
</dbReference>
<keyword evidence="3" id="KW-1185">Reference proteome</keyword>
<evidence type="ECO:0000313" key="3">
    <source>
        <dbReference type="Proteomes" id="UP001151133"/>
    </source>
</evidence>
<dbReference type="RefSeq" id="WP_264288798.1">
    <property type="nucleotide sequence ID" value="NZ_JAOZEV010000033.1"/>
</dbReference>
<sequence length="405" mass="47361">MRIILKLKVIKRREMIRRGIMIMLFLICNLELWAQDINISLKHFPSEHYMLIGYKGTKNDTIAKGSLDKQGNAKVQLPAFVKEYQGMASFVIGEDSKMDLILNSESFSIASDFAYPDTRTTRFTGSEENKFFKDYLLGEEVTDNPKLYASQLKKEIDYLKRILVFERASGEEIEKLRSDFLNQDMLVLYHSSYWKTMLSYWVAMYNNRIKDDDKLIIDALYVFDNIKQEKVLDEFTNNLIDICEQYGWEYIKNQLVQHSYNSGRLKSPTRNLAILLKSRGVQIGETPPDFLLDKKTKLSSLFKDKVLLFFYDSNCDLCKNEIEALQNQSEKLIEKKIKIVSVSVDSSKEELEENTKKFLWKYKLNDPNNHIFYPYGVIMTPTYFVIEKGKITGRYAQLFDTGLLQ</sequence>
<dbReference type="PANTHER" id="PTHR42852">
    <property type="entry name" value="THIOL:DISULFIDE INTERCHANGE PROTEIN DSBE"/>
    <property type="match status" value="1"/>
</dbReference>
<dbReference type="GO" id="GO:0016491">
    <property type="term" value="F:oxidoreductase activity"/>
    <property type="evidence" value="ECO:0007669"/>
    <property type="project" value="InterPro"/>
</dbReference>
<proteinExistence type="predicted"/>
<dbReference type="GO" id="GO:0016209">
    <property type="term" value="F:antioxidant activity"/>
    <property type="evidence" value="ECO:0007669"/>
    <property type="project" value="InterPro"/>
</dbReference>
<evidence type="ECO:0000259" key="1">
    <source>
        <dbReference type="PROSITE" id="PS51352"/>
    </source>
</evidence>
<reference evidence="2" key="1">
    <citation type="submission" date="2022-10" db="EMBL/GenBank/DDBJ databases">
        <title>Two novel species of Flavobacterium.</title>
        <authorList>
            <person name="Liu Q."/>
            <person name="Xin Y.-H."/>
        </authorList>
    </citation>
    <scope>NUCLEOTIDE SEQUENCE</scope>
    <source>
        <strain evidence="2">LS1R47</strain>
    </source>
</reference>
<evidence type="ECO:0000313" key="2">
    <source>
        <dbReference type="EMBL" id="MCV9934633.1"/>
    </source>
</evidence>
<dbReference type="Gene3D" id="3.40.30.10">
    <property type="entry name" value="Glutaredoxin"/>
    <property type="match status" value="1"/>
</dbReference>
<dbReference type="EMBL" id="JAOZEV010000033">
    <property type="protein sequence ID" value="MCV9934633.1"/>
    <property type="molecule type" value="Genomic_DNA"/>
</dbReference>
<dbReference type="InterPro" id="IPR013766">
    <property type="entry name" value="Thioredoxin_domain"/>
</dbReference>
<dbReference type="AlphaFoldDB" id="A0A9X3CAK0"/>
<accession>A0A9X3CAK0</accession>